<dbReference type="PANTHER" id="PTHR11405:SF53">
    <property type="entry name" value="CARBAMOYL-PHOSPHATE SYNTHASE [AMMONIA], MITOCHONDRIAL"/>
    <property type="match status" value="1"/>
</dbReference>
<evidence type="ECO:0000313" key="22">
    <source>
        <dbReference type="Proteomes" id="UP000598820"/>
    </source>
</evidence>
<comment type="subunit">
    <text evidence="18">Composed of two chains; the small (or glutamine) chain promotes the hydrolysis of glutamine to ammonia, which is used by the large (or ammonia) chain to synthesize carbamoyl phosphate. Tetramer of heterodimers (alpha,beta)4.</text>
</comment>
<gene>
    <name evidence="21" type="primary">carB</name>
    <name evidence="21" type="ORF">IC229_09530</name>
</gene>
<dbReference type="PROSITE" id="PS00866">
    <property type="entry name" value="CPSASE_1"/>
    <property type="match status" value="1"/>
</dbReference>
<dbReference type="Proteomes" id="UP000598820">
    <property type="component" value="Unassembled WGS sequence"/>
</dbReference>
<keyword evidence="14" id="KW-0464">Manganese</keyword>
<comment type="pathway">
    <text evidence="2">Pyrimidine metabolism; UMP biosynthesis via de novo pathway; (S)-dihydroorotate from bicarbonate: step 1/3.</text>
</comment>
<protein>
    <submittedName>
        <fullName evidence="21">Carbamoyl-phosphate synthase large subunit</fullName>
        <ecNumber evidence="21">6.3.5.5</ecNumber>
    </submittedName>
</protein>
<dbReference type="FunFam" id="3.30.470.20:FF:000007">
    <property type="entry name" value="Carbamoyl-phosphate synthase large chain"/>
    <property type="match status" value="1"/>
</dbReference>
<dbReference type="Pfam" id="PF25596">
    <property type="entry name" value="CPSase_L_D1"/>
    <property type="match status" value="2"/>
</dbReference>
<dbReference type="SUPFAM" id="SSF52440">
    <property type="entry name" value="PreATP-grasp domain"/>
    <property type="match status" value="2"/>
</dbReference>
<dbReference type="Gene3D" id="3.30.1490.20">
    <property type="entry name" value="ATP-grasp fold, A domain"/>
    <property type="match status" value="1"/>
</dbReference>
<dbReference type="InterPro" id="IPR005479">
    <property type="entry name" value="CPAse_ATP-bd"/>
</dbReference>
<evidence type="ECO:0000256" key="16">
    <source>
        <dbReference type="ARBA" id="ARBA00048816"/>
    </source>
</evidence>
<keyword evidence="9" id="KW-0677">Repeat</keyword>
<sequence length="958" mass="107008">MPKNTNIRSVLIIGSGPIVIGQACEFDYAGSQAARSIREEGIEVALINSNPATIMTDPINADHVYLLPLEKKSIVDILEKHIAMGRPIDAVLPTMGGQTALNLAIDCDKAGVWEKYNVKIIGVDIRAIETTEDREKFRLLMLQLGAGVCKGRTARSFLEGKEIAQEIGFPLVIRPSFTLGGTGGGFVNVPEDFDKALTHGLHASPVHEVLVEQSVMGWKEYELELLRDNNGNFIIICSIENFDPMGVHTGDSITVAPAMTLPDTLYQQMRDLAIRVMGGIGQFAGGCNIQFSVNPQTDEIIVIEVNPRVSRSSALASKATGYPIAKIAAKMAVGYNLDELINPITGTTSAFFEPAIDYVIVKVPRWNFDKFPGADRSLGLQMKSVGEAMGIGRNFQEALQKACQSLEIRRNGLGADGHELSDRDALTESLQHPSWNRIFHIYDAFKAGMSFRTIQQLTKIDPWFLHQIEELIELEREIEPYDLEDLPPELLRTAKQKGYADRQLAHLLGVKESKIYEYRQAHNIRRVYKCVDTCAAEFEAKTPYYYSTFNNQVPITTDHAEPVSDLPGNESIRSNRKKVVVLGSGPNRIGQGIEFDYSCVHGVLAAKEAGYETIMINCNPETVSTDPDIADKLYFEPVFWEHVHAIIQHEQPEGVIVQLGGQTALKMAEKLTRYGIKIIGTSWEALDLAEDRGHFSDMLRQLDIPYPKFGTVRESEAAIELSRELGFPLLVRPSYVLGGQSMKIVINENELEQHVMKILQDIPDNNILLDHFLENAIEAESDAICDGEDVYIIGIMEHIEPAGIHSGDSYALLPTFDLSENVVRQIEEYTRKIAVALKTVGLINIQFAIKDEKVYVIEANPRASRTVPFICKAYQEPYVNYATKVMLGDKKVKDFKFNPVKKGYAIKIPVFSFSKFPNVNKELGPEMKSTGEGIYFIDDLKDDFFQKIYSERNLYLSR</sequence>
<evidence type="ECO:0000256" key="13">
    <source>
        <dbReference type="ARBA" id="ARBA00022975"/>
    </source>
</evidence>
<dbReference type="PANTHER" id="PTHR11405">
    <property type="entry name" value="CARBAMOYLTRANSFERASE FAMILY MEMBER"/>
    <property type="match status" value="1"/>
</dbReference>
<dbReference type="NCBIfam" id="TIGR01369">
    <property type="entry name" value="CPSaseII_lrg"/>
    <property type="match status" value="1"/>
</dbReference>
<dbReference type="Pfam" id="PF02787">
    <property type="entry name" value="CPSase_L_D3"/>
    <property type="match status" value="1"/>
</dbReference>
<dbReference type="InterPro" id="IPR005483">
    <property type="entry name" value="CPSase_dom"/>
</dbReference>
<evidence type="ECO:0000256" key="3">
    <source>
        <dbReference type="ARBA" id="ARBA00005077"/>
    </source>
</evidence>
<dbReference type="GO" id="GO:0004087">
    <property type="term" value="F:carbamoyl-phosphate synthase (ammonia) activity"/>
    <property type="evidence" value="ECO:0007669"/>
    <property type="project" value="UniProtKB-EC"/>
</dbReference>
<dbReference type="PROSITE" id="PS00867">
    <property type="entry name" value="CPSASE_2"/>
    <property type="match status" value="2"/>
</dbReference>
<evidence type="ECO:0000256" key="19">
    <source>
        <dbReference type="PROSITE-ProRule" id="PRU00409"/>
    </source>
</evidence>
<dbReference type="SUPFAM" id="SSF48108">
    <property type="entry name" value="Carbamoyl phosphate synthetase, large subunit connection domain"/>
    <property type="match status" value="1"/>
</dbReference>
<evidence type="ECO:0000256" key="15">
    <source>
        <dbReference type="ARBA" id="ARBA00047359"/>
    </source>
</evidence>
<keyword evidence="5" id="KW-0055">Arginine biosynthesis</keyword>
<evidence type="ECO:0000256" key="8">
    <source>
        <dbReference type="ARBA" id="ARBA00022723"/>
    </source>
</evidence>
<dbReference type="NCBIfam" id="NF009455">
    <property type="entry name" value="PRK12815.1"/>
    <property type="match status" value="1"/>
</dbReference>
<evidence type="ECO:0000256" key="1">
    <source>
        <dbReference type="ARBA" id="ARBA00001936"/>
    </source>
</evidence>
<dbReference type="GO" id="GO:0006526">
    <property type="term" value="P:L-arginine biosynthetic process"/>
    <property type="evidence" value="ECO:0007669"/>
    <property type="project" value="UniProtKB-KW"/>
</dbReference>
<comment type="pathway">
    <text evidence="3">Amino-acid biosynthesis; L-arginine biosynthesis; carbamoyl phosphate from bicarbonate: step 1/1.</text>
</comment>
<dbReference type="Gene3D" id="3.40.50.20">
    <property type="match status" value="2"/>
</dbReference>
<keyword evidence="8" id="KW-0479">Metal-binding</keyword>
<comment type="cofactor">
    <cofactor evidence="1">
        <name>Mn(2+)</name>
        <dbReference type="ChEBI" id="CHEBI:29035"/>
    </cofactor>
</comment>
<dbReference type="GO" id="GO:0005737">
    <property type="term" value="C:cytoplasm"/>
    <property type="evidence" value="ECO:0007669"/>
    <property type="project" value="TreeGrafter"/>
</dbReference>
<comment type="function">
    <text evidence="17">Large subunit of the glutamine-dependent carbamoyl phosphate synthetase (CPSase). CPSase catalyzes the formation of carbamoyl phosphate from the ammonia moiety of glutamine, carbonate, and phosphate donated by ATP, constituting the first step of 2 biosynthetic pathways, one leading to arginine and/or urea and the other to pyrimidine nucleotides. The large subunit (synthetase) binds the substrates ammonia (free or transferred from glutamine from the small subunit), hydrogencarbonate and ATP and carries out an ATP-coupled ligase reaction, activating hydrogencarbonate by forming carboxy phosphate which reacts with ammonia to form carbamoyl phosphate.</text>
</comment>
<dbReference type="InterPro" id="IPR058047">
    <property type="entry name" value="CPSase_preATP-grasp"/>
</dbReference>
<comment type="catalytic activity">
    <reaction evidence="16">
        <text>hydrogencarbonate + L-glutamine + 2 ATP + H2O = carbamoyl phosphate + L-glutamate + 2 ADP + phosphate + 2 H(+)</text>
        <dbReference type="Rhea" id="RHEA:18633"/>
        <dbReference type="ChEBI" id="CHEBI:15377"/>
        <dbReference type="ChEBI" id="CHEBI:15378"/>
        <dbReference type="ChEBI" id="CHEBI:17544"/>
        <dbReference type="ChEBI" id="CHEBI:29985"/>
        <dbReference type="ChEBI" id="CHEBI:30616"/>
        <dbReference type="ChEBI" id="CHEBI:43474"/>
        <dbReference type="ChEBI" id="CHEBI:58228"/>
        <dbReference type="ChEBI" id="CHEBI:58359"/>
        <dbReference type="ChEBI" id="CHEBI:456216"/>
        <dbReference type="EC" id="6.3.5.5"/>
    </reaction>
</comment>
<keyword evidence="22" id="KW-1185">Reference proteome</keyword>
<dbReference type="InterPro" id="IPR036897">
    <property type="entry name" value="CarbamoylP_synth_lsu_oligo_sf"/>
</dbReference>
<dbReference type="EMBL" id="JACWZY010000006">
    <property type="protein sequence ID" value="MBD2700878.1"/>
    <property type="molecule type" value="Genomic_DNA"/>
</dbReference>
<keyword evidence="6 21" id="KW-0436">Ligase</keyword>
<dbReference type="FunFam" id="3.30.470.20:FF:000026">
    <property type="entry name" value="Carbamoyl-phosphate synthase large chain"/>
    <property type="match status" value="1"/>
</dbReference>
<organism evidence="21 22">
    <name type="scientific">Spirosoma profusum</name>
    <dbReference type="NCBI Taxonomy" id="2771354"/>
    <lineage>
        <taxon>Bacteria</taxon>
        <taxon>Pseudomonadati</taxon>
        <taxon>Bacteroidota</taxon>
        <taxon>Cytophagia</taxon>
        <taxon>Cytophagales</taxon>
        <taxon>Cytophagaceae</taxon>
        <taxon>Spirosoma</taxon>
    </lineage>
</organism>
<keyword evidence="11 19" id="KW-0067">ATP-binding</keyword>
<keyword evidence="10 19" id="KW-0547">Nucleotide-binding</keyword>
<comment type="caution">
    <text evidence="21">The sequence shown here is derived from an EMBL/GenBank/DDBJ whole genome shotgun (WGS) entry which is preliminary data.</text>
</comment>
<dbReference type="SMART" id="SM01096">
    <property type="entry name" value="CPSase_L_D3"/>
    <property type="match status" value="1"/>
</dbReference>
<reference evidence="21" key="1">
    <citation type="submission" date="2020-09" db="EMBL/GenBank/DDBJ databases">
        <authorList>
            <person name="Kim M.K."/>
        </authorList>
    </citation>
    <scope>NUCLEOTIDE SEQUENCE</scope>
    <source>
        <strain evidence="21">BT702</strain>
    </source>
</reference>
<dbReference type="InterPro" id="IPR006275">
    <property type="entry name" value="CPSase_lsu"/>
</dbReference>
<dbReference type="RefSeq" id="WP_190886737.1">
    <property type="nucleotide sequence ID" value="NZ_JACWZY010000006.1"/>
</dbReference>
<evidence type="ECO:0000256" key="17">
    <source>
        <dbReference type="ARBA" id="ARBA00057223"/>
    </source>
</evidence>
<evidence type="ECO:0000256" key="2">
    <source>
        <dbReference type="ARBA" id="ARBA00004812"/>
    </source>
</evidence>
<keyword evidence="12" id="KW-0460">Magnesium</keyword>
<dbReference type="PROSITE" id="PS51257">
    <property type="entry name" value="PROKAR_LIPOPROTEIN"/>
    <property type="match status" value="1"/>
</dbReference>
<evidence type="ECO:0000256" key="9">
    <source>
        <dbReference type="ARBA" id="ARBA00022737"/>
    </source>
</evidence>
<evidence type="ECO:0000256" key="5">
    <source>
        <dbReference type="ARBA" id="ARBA00022571"/>
    </source>
</evidence>
<dbReference type="GO" id="GO:0006541">
    <property type="term" value="P:glutamine metabolic process"/>
    <property type="evidence" value="ECO:0007669"/>
    <property type="project" value="TreeGrafter"/>
</dbReference>
<evidence type="ECO:0000259" key="20">
    <source>
        <dbReference type="PROSITE" id="PS50975"/>
    </source>
</evidence>
<feature type="domain" description="ATP-grasp" evidence="20">
    <location>
        <begin position="696"/>
        <end position="887"/>
    </location>
</feature>
<name>A0A926XZS8_9BACT</name>
<dbReference type="SUPFAM" id="SSF56059">
    <property type="entry name" value="Glutathione synthetase ATP-binding domain-like"/>
    <property type="match status" value="2"/>
</dbReference>
<dbReference type="GO" id="GO:0004088">
    <property type="term" value="F:carbamoyl-phosphate synthase (glutamine-hydrolyzing) activity"/>
    <property type="evidence" value="ECO:0007669"/>
    <property type="project" value="UniProtKB-EC"/>
</dbReference>
<dbReference type="InterPro" id="IPR005480">
    <property type="entry name" value="CPSase_lsu_oligo"/>
</dbReference>
<comment type="catalytic activity">
    <reaction evidence="15">
        <text>hydrogencarbonate + NH4(+) + 2 ATP = carbamoyl phosphate + 2 ADP + phosphate + 2 H(+)</text>
        <dbReference type="Rhea" id="RHEA:18029"/>
        <dbReference type="ChEBI" id="CHEBI:15378"/>
        <dbReference type="ChEBI" id="CHEBI:17544"/>
        <dbReference type="ChEBI" id="CHEBI:28938"/>
        <dbReference type="ChEBI" id="CHEBI:30616"/>
        <dbReference type="ChEBI" id="CHEBI:43474"/>
        <dbReference type="ChEBI" id="CHEBI:58228"/>
        <dbReference type="ChEBI" id="CHEBI:456216"/>
        <dbReference type="EC" id="6.3.4.16"/>
    </reaction>
</comment>
<feature type="domain" description="ATP-grasp" evidence="20">
    <location>
        <begin position="138"/>
        <end position="333"/>
    </location>
</feature>
<dbReference type="FunFam" id="1.10.1030.10:FF:000002">
    <property type="entry name" value="Carbamoyl-phosphate synthase large chain"/>
    <property type="match status" value="1"/>
</dbReference>
<dbReference type="NCBIfam" id="NF003671">
    <property type="entry name" value="PRK05294.1"/>
    <property type="match status" value="1"/>
</dbReference>
<keyword evidence="13" id="KW-0665">Pyrimidine biosynthesis</keyword>
<comment type="similarity">
    <text evidence="4">Belongs to the CarB family.</text>
</comment>
<dbReference type="FunFam" id="3.40.50.20:FF:000001">
    <property type="entry name" value="Carbamoyl-phosphate synthase large chain"/>
    <property type="match status" value="2"/>
</dbReference>
<dbReference type="Gene3D" id="3.30.470.20">
    <property type="entry name" value="ATP-grasp fold, B domain"/>
    <property type="match status" value="2"/>
</dbReference>
<dbReference type="GO" id="GO:0006221">
    <property type="term" value="P:pyrimidine nucleotide biosynthetic process"/>
    <property type="evidence" value="ECO:0007669"/>
    <property type="project" value="UniProtKB-KW"/>
</dbReference>
<evidence type="ECO:0000256" key="14">
    <source>
        <dbReference type="ARBA" id="ARBA00023211"/>
    </source>
</evidence>
<dbReference type="InterPro" id="IPR016185">
    <property type="entry name" value="PreATP-grasp_dom_sf"/>
</dbReference>
<evidence type="ECO:0000256" key="12">
    <source>
        <dbReference type="ARBA" id="ARBA00022842"/>
    </source>
</evidence>
<evidence type="ECO:0000313" key="21">
    <source>
        <dbReference type="EMBL" id="MBD2700878.1"/>
    </source>
</evidence>
<evidence type="ECO:0000256" key="18">
    <source>
        <dbReference type="ARBA" id="ARBA00062056"/>
    </source>
</evidence>
<evidence type="ECO:0000256" key="10">
    <source>
        <dbReference type="ARBA" id="ARBA00022741"/>
    </source>
</evidence>
<keyword evidence="7" id="KW-0028">Amino-acid biosynthesis</keyword>
<dbReference type="EC" id="6.3.5.5" evidence="21"/>
<dbReference type="Pfam" id="PF02786">
    <property type="entry name" value="CPSase_L_D2"/>
    <property type="match status" value="2"/>
</dbReference>
<proteinExistence type="inferred from homology"/>
<dbReference type="Gene3D" id="1.10.1030.10">
    <property type="entry name" value="Carbamoyl-phosphate synthetase, large subunit oligomerisation domain"/>
    <property type="match status" value="1"/>
</dbReference>
<evidence type="ECO:0000256" key="11">
    <source>
        <dbReference type="ARBA" id="ARBA00022840"/>
    </source>
</evidence>
<dbReference type="PRINTS" id="PR00098">
    <property type="entry name" value="CPSASE"/>
</dbReference>
<dbReference type="PROSITE" id="PS50975">
    <property type="entry name" value="ATP_GRASP"/>
    <property type="match status" value="2"/>
</dbReference>
<evidence type="ECO:0000256" key="4">
    <source>
        <dbReference type="ARBA" id="ARBA00009799"/>
    </source>
</evidence>
<evidence type="ECO:0000256" key="7">
    <source>
        <dbReference type="ARBA" id="ARBA00022605"/>
    </source>
</evidence>
<accession>A0A926XZS8</accession>
<dbReference type="GO" id="GO:0005524">
    <property type="term" value="F:ATP binding"/>
    <property type="evidence" value="ECO:0007669"/>
    <property type="project" value="UniProtKB-UniRule"/>
</dbReference>
<dbReference type="AlphaFoldDB" id="A0A926XZS8"/>
<evidence type="ECO:0000256" key="6">
    <source>
        <dbReference type="ARBA" id="ARBA00022598"/>
    </source>
</evidence>
<dbReference type="GO" id="GO:0046872">
    <property type="term" value="F:metal ion binding"/>
    <property type="evidence" value="ECO:0007669"/>
    <property type="project" value="UniProtKB-KW"/>
</dbReference>
<dbReference type="InterPro" id="IPR011761">
    <property type="entry name" value="ATP-grasp"/>
</dbReference>
<dbReference type="InterPro" id="IPR013815">
    <property type="entry name" value="ATP_grasp_subdomain_1"/>
</dbReference>